<dbReference type="EMBL" id="CP000990">
    <property type="protein sequence ID" value="ACH94188.1"/>
    <property type="molecule type" value="Genomic_DNA"/>
</dbReference>
<geneLocation type="plasmid" evidence="1 2">
    <name>pl70</name>
</geneLocation>
<evidence type="ECO:0000313" key="2">
    <source>
        <dbReference type="Proteomes" id="UP000000611"/>
    </source>
</evidence>
<dbReference type="AlphaFoldDB" id="B5RPA2"/>
<sequence>MRIDLCKCKLFNFAKKEVNMKSEQLDDISLSSTNNSTSDIVNKEGVMVPFDEYEKLLSDSKRIPEIIQDFEKRLAEGERDKKQAEKKAELNAFRDSKILSQLQNSAKQYDIDPPFEKVNSIKDAKLAFLDAMKNKYDVKFQVDESGDLDSQIENMSLLVQQLTAYKQMNNARGRSVGEIMNNTMAKRYKDKIANGGFAHA</sequence>
<dbReference type="Proteomes" id="UP000000611">
    <property type="component" value="Plasmid pl70"/>
</dbReference>
<organism evidence="1 2">
    <name type="scientific">Borrelia duttonii (strain Ly)</name>
    <dbReference type="NCBI Taxonomy" id="412419"/>
    <lineage>
        <taxon>Bacteria</taxon>
        <taxon>Pseudomonadati</taxon>
        <taxon>Spirochaetota</taxon>
        <taxon>Spirochaetia</taxon>
        <taxon>Spirochaetales</taxon>
        <taxon>Borreliaceae</taxon>
        <taxon>Borrelia</taxon>
    </lineage>
</organism>
<dbReference type="KEGG" id="bdu:BDU_2011"/>
<keyword evidence="2" id="KW-1185">Reference proteome</keyword>
<reference evidence="1 2" key="1">
    <citation type="journal article" date="2008" name="PLoS Genet.">
        <title>The genome of Borrelia recurrentis, the agent of deadly louse-borne relapsing fever, is a degraded subset of tick-borne Borrelia duttonii.</title>
        <authorList>
            <person name="Lescot M."/>
            <person name="Audic S."/>
            <person name="Robert C."/>
            <person name="Nguyen T.T."/>
            <person name="Blanc G."/>
            <person name="Cutler S.J."/>
            <person name="Wincker P."/>
            <person name="Couloux A."/>
            <person name="Claverie J.-M."/>
            <person name="Raoult D."/>
            <person name="Drancourt M."/>
        </authorList>
    </citation>
    <scope>NUCLEOTIDE SEQUENCE [LARGE SCALE GENOMIC DNA]</scope>
    <source>
        <strain evidence="1 2">Ly</strain>
    </source>
</reference>
<accession>B5RPA2</accession>
<keyword evidence="1" id="KW-0614">Plasmid</keyword>
<evidence type="ECO:0000313" key="1">
    <source>
        <dbReference type="EMBL" id="ACH94188.1"/>
    </source>
</evidence>
<gene>
    <name evidence="1" type="ordered locus">BDU_2011</name>
</gene>
<name>B5RPA2_BORDL</name>
<dbReference type="HOGENOM" id="CLU_1500744_0_0_12"/>
<protein>
    <submittedName>
        <fullName evidence="1">Uncharacterized conserved protein</fullName>
    </submittedName>
</protein>
<proteinExistence type="predicted"/>